<dbReference type="InterPro" id="IPR036019">
    <property type="entry name" value="MscL_channel"/>
</dbReference>
<name>A0AAU7C8E8_9BACT</name>
<evidence type="ECO:0000256" key="9">
    <source>
        <dbReference type="ARBA" id="ARBA00023303"/>
    </source>
</evidence>
<dbReference type="InterPro" id="IPR037673">
    <property type="entry name" value="MSC/AndL"/>
</dbReference>
<dbReference type="GO" id="GO:0005886">
    <property type="term" value="C:plasma membrane"/>
    <property type="evidence" value="ECO:0007669"/>
    <property type="project" value="UniProtKB-SubCell"/>
</dbReference>
<keyword evidence="9 10" id="KW-0407">Ion channel</keyword>
<evidence type="ECO:0000256" key="10">
    <source>
        <dbReference type="HAMAP-Rule" id="MF_00115"/>
    </source>
</evidence>
<dbReference type="PANTHER" id="PTHR30266:SF2">
    <property type="entry name" value="LARGE-CONDUCTANCE MECHANOSENSITIVE CHANNEL"/>
    <property type="match status" value="1"/>
</dbReference>
<reference evidence="11" key="1">
    <citation type="submission" date="2024-05" db="EMBL/GenBank/DDBJ databases">
        <title>Planctomycetes of the genus Singulisphaera possess chitinolytic capabilities.</title>
        <authorList>
            <person name="Ivanova A."/>
        </authorList>
    </citation>
    <scope>NUCLEOTIDE SEQUENCE</scope>
    <source>
        <strain evidence="11">Ch08T</strain>
    </source>
</reference>
<dbReference type="PRINTS" id="PR01264">
    <property type="entry name" value="MECHCHANNEL"/>
</dbReference>
<sequence length="154" mass="16916">MDIKMDIKHLDPKKQASTLLNEFKTFAFKGNVIDLAVGVIIGAAFGKIITSLVDHIIMPLIGVILPGKSGYQGWKATINGKEIPYGLFLGDIVNFLIVAVALFLFIVKFLGWIMRTRKEEAKAAPPLTKEQELLSEIRDLLKLQAKTKDAGGPP</sequence>
<protein>
    <recommendedName>
        <fullName evidence="10">Large-conductance mechanosensitive channel</fullName>
    </recommendedName>
</protein>
<evidence type="ECO:0000256" key="6">
    <source>
        <dbReference type="ARBA" id="ARBA00022989"/>
    </source>
</evidence>
<evidence type="ECO:0000256" key="7">
    <source>
        <dbReference type="ARBA" id="ARBA00023065"/>
    </source>
</evidence>
<feature type="transmembrane region" description="Helical" evidence="10">
    <location>
        <begin position="85"/>
        <end position="107"/>
    </location>
</feature>
<keyword evidence="5 10" id="KW-0812">Transmembrane</keyword>
<evidence type="ECO:0000256" key="5">
    <source>
        <dbReference type="ARBA" id="ARBA00022692"/>
    </source>
</evidence>
<dbReference type="Pfam" id="PF01741">
    <property type="entry name" value="MscL"/>
    <property type="match status" value="1"/>
</dbReference>
<comment type="similarity">
    <text evidence="2 10">Belongs to the MscL family.</text>
</comment>
<evidence type="ECO:0000256" key="4">
    <source>
        <dbReference type="ARBA" id="ARBA00022475"/>
    </source>
</evidence>
<gene>
    <name evidence="10 11" type="primary">mscL</name>
    <name evidence="11" type="ORF">V5E97_23420</name>
</gene>
<organism evidence="11">
    <name type="scientific">Singulisphaera sp. Ch08</name>
    <dbReference type="NCBI Taxonomy" id="3120278"/>
    <lineage>
        <taxon>Bacteria</taxon>
        <taxon>Pseudomonadati</taxon>
        <taxon>Planctomycetota</taxon>
        <taxon>Planctomycetia</taxon>
        <taxon>Isosphaerales</taxon>
        <taxon>Isosphaeraceae</taxon>
        <taxon>Singulisphaera</taxon>
    </lineage>
</organism>
<feature type="transmembrane region" description="Helical" evidence="10">
    <location>
        <begin position="32"/>
        <end position="65"/>
    </location>
</feature>
<evidence type="ECO:0000313" key="11">
    <source>
        <dbReference type="EMBL" id="XBH01299.1"/>
    </source>
</evidence>
<dbReference type="PANTHER" id="PTHR30266">
    <property type="entry name" value="MECHANOSENSITIVE CHANNEL MSCL"/>
    <property type="match status" value="1"/>
</dbReference>
<evidence type="ECO:0000256" key="8">
    <source>
        <dbReference type="ARBA" id="ARBA00023136"/>
    </source>
</evidence>
<dbReference type="EMBL" id="CP155447">
    <property type="protein sequence ID" value="XBH01299.1"/>
    <property type="molecule type" value="Genomic_DNA"/>
</dbReference>
<dbReference type="SUPFAM" id="SSF81330">
    <property type="entry name" value="Gated mechanosensitive channel"/>
    <property type="match status" value="1"/>
</dbReference>
<dbReference type="RefSeq" id="WP_406693995.1">
    <property type="nucleotide sequence ID" value="NZ_CP155447.1"/>
</dbReference>
<dbReference type="InterPro" id="IPR019823">
    <property type="entry name" value="Mechanosensitive_channel_CS"/>
</dbReference>
<proteinExistence type="inferred from homology"/>
<dbReference type="AlphaFoldDB" id="A0AAU7C8E8"/>
<dbReference type="HAMAP" id="MF_00115">
    <property type="entry name" value="MscL"/>
    <property type="match status" value="1"/>
</dbReference>
<keyword evidence="7 10" id="KW-0406">Ion transport</keyword>
<evidence type="ECO:0000256" key="3">
    <source>
        <dbReference type="ARBA" id="ARBA00022448"/>
    </source>
</evidence>
<keyword evidence="8 10" id="KW-0472">Membrane</keyword>
<keyword evidence="6 10" id="KW-1133">Transmembrane helix</keyword>
<keyword evidence="4 10" id="KW-1003">Cell membrane</keyword>
<comment type="subunit">
    <text evidence="10">Homopentamer.</text>
</comment>
<keyword evidence="3 10" id="KW-0813">Transport</keyword>
<dbReference type="PROSITE" id="PS01327">
    <property type="entry name" value="MSCL"/>
    <property type="match status" value="1"/>
</dbReference>
<comment type="function">
    <text evidence="10">Channel that opens in response to stretch forces in the membrane lipid bilayer. May participate in the regulation of osmotic pressure changes within the cell.</text>
</comment>
<evidence type="ECO:0000256" key="1">
    <source>
        <dbReference type="ARBA" id="ARBA00004651"/>
    </source>
</evidence>
<dbReference type="Gene3D" id="1.10.1200.120">
    <property type="entry name" value="Large-conductance mechanosensitive channel, MscL, domain 1"/>
    <property type="match status" value="1"/>
</dbReference>
<comment type="subcellular location">
    <subcellularLocation>
        <location evidence="1 10">Cell membrane</location>
        <topology evidence="1 10">Multi-pass membrane protein</topology>
    </subcellularLocation>
</comment>
<dbReference type="InterPro" id="IPR001185">
    <property type="entry name" value="MS_channel"/>
</dbReference>
<dbReference type="NCBIfam" id="TIGR00220">
    <property type="entry name" value="mscL"/>
    <property type="match status" value="1"/>
</dbReference>
<evidence type="ECO:0000256" key="2">
    <source>
        <dbReference type="ARBA" id="ARBA00007254"/>
    </source>
</evidence>
<dbReference type="GO" id="GO:0008381">
    <property type="term" value="F:mechanosensitive monoatomic ion channel activity"/>
    <property type="evidence" value="ECO:0007669"/>
    <property type="project" value="UniProtKB-UniRule"/>
</dbReference>
<accession>A0AAU7C8E8</accession>